<sequence length="240" mass="26213">MSTDTAEPIRRPPSLGPLEEAPVLIAVLDEQDRLIHRNAALCRRPGSDSARYFTELFRPWARQRLTEEGLPSARQEGLWEGEVSLDGGAEAVPVHITLIAEGGNRESSQGIVALMIPRHGPVTMVADDEAPLERLAVPVYQETRFLDPAAIDYLAADGHYTRIHAGDQVVLASLPLGALQRQLPAAFLRVHRSYLVNAGRITALTPIEGGHAVRLGDDEGPLIPVSRRRMNAVREMFGTA</sequence>
<evidence type="ECO:0000313" key="4">
    <source>
        <dbReference type="Proteomes" id="UP000198611"/>
    </source>
</evidence>
<dbReference type="Proteomes" id="UP000198611">
    <property type="component" value="Unassembled WGS sequence"/>
</dbReference>
<dbReference type="InterPro" id="IPR007492">
    <property type="entry name" value="LytTR_DNA-bd_dom"/>
</dbReference>
<dbReference type="PROSITE" id="PS50930">
    <property type="entry name" value="HTH_LYTTR"/>
    <property type="match status" value="1"/>
</dbReference>
<protein>
    <submittedName>
        <fullName evidence="3">LytTr DNA-binding domain-containing protein</fullName>
    </submittedName>
</protein>
<dbReference type="EMBL" id="FOMJ01000004">
    <property type="protein sequence ID" value="SFD35556.1"/>
    <property type="molecule type" value="Genomic_DNA"/>
</dbReference>
<name>A0A1I1RMI6_9GAMM</name>
<dbReference type="RefSeq" id="WP_093428152.1">
    <property type="nucleotide sequence ID" value="NZ_FOMJ01000004.1"/>
</dbReference>
<dbReference type="Gene3D" id="2.40.50.1020">
    <property type="entry name" value="LytTr DNA-binding domain"/>
    <property type="match status" value="1"/>
</dbReference>
<dbReference type="PANTHER" id="PTHR37299">
    <property type="entry name" value="TRANSCRIPTIONAL REGULATOR-RELATED"/>
    <property type="match status" value="1"/>
</dbReference>
<dbReference type="GO" id="GO:0003677">
    <property type="term" value="F:DNA binding"/>
    <property type="evidence" value="ECO:0007669"/>
    <property type="project" value="UniProtKB-KW"/>
</dbReference>
<proteinExistence type="predicted"/>
<dbReference type="GO" id="GO:0000156">
    <property type="term" value="F:phosphorelay response regulator activity"/>
    <property type="evidence" value="ECO:0007669"/>
    <property type="project" value="InterPro"/>
</dbReference>
<organism evidence="3 4">
    <name type="scientific">Thiohalospira halophila DSM 15071</name>
    <dbReference type="NCBI Taxonomy" id="1123397"/>
    <lineage>
        <taxon>Bacteria</taxon>
        <taxon>Pseudomonadati</taxon>
        <taxon>Pseudomonadota</taxon>
        <taxon>Gammaproteobacteria</taxon>
        <taxon>Thiohalospirales</taxon>
        <taxon>Thiohalospiraceae</taxon>
        <taxon>Thiohalospira</taxon>
    </lineage>
</organism>
<evidence type="ECO:0000259" key="2">
    <source>
        <dbReference type="PROSITE" id="PS50930"/>
    </source>
</evidence>
<dbReference type="AlphaFoldDB" id="A0A1I1RMI6"/>
<feature type="domain" description="HTH LytTR-type" evidence="2">
    <location>
        <begin position="135"/>
        <end position="239"/>
    </location>
</feature>
<dbReference type="InterPro" id="IPR046947">
    <property type="entry name" value="LytR-like"/>
</dbReference>
<dbReference type="SMART" id="SM00850">
    <property type="entry name" value="LytTR"/>
    <property type="match status" value="1"/>
</dbReference>
<accession>A0A1I1RMI6</accession>
<reference evidence="3 4" key="1">
    <citation type="submission" date="2016-10" db="EMBL/GenBank/DDBJ databases">
        <authorList>
            <person name="de Groot N.N."/>
        </authorList>
    </citation>
    <scope>NUCLEOTIDE SEQUENCE [LARGE SCALE GENOMIC DNA]</scope>
    <source>
        <strain evidence="3 4">HL3</strain>
    </source>
</reference>
<evidence type="ECO:0000313" key="3">
    <source>
        <dbReference type="EMBL" id="SFD35556.1"/>
    </source>
</evidence>
<keyword evidence="3" id="KW-0238">DNA-binding</keyword>
<keyword evidence="1" id="KW-0902">Two-component regulatory system</keyword>
<dbReference type="PANTHER" id="PTHR37299:SF1">
    <property type="entry name" value="STAGE 0 SPORULATION PROTEIN A HOMOLOG"/>
    <property type="match status" value="1"/>
</dbReference>
<evidence type="ECO:0000256" key="1">
    <source>
        <dbReference type="ARBA" id="ARBA00023012"/>
    </source>
</evidence>
<dbReference type="STRING" id="1123397.SAMN05660831_01509"/>
<keyword evidence="4" id="KW-1185">Reference proteome</keyword>
<gene>
    <name evidence="3" type="ORF">SAMN05660831_01509</name>
</gene>
<dbReference type="OrthoDB" id="9781059at2"/>
<dbReference type="Pfam" id="PF04397">
    <property type="entry name" value="LytTR"/>
    <property type="match status" value="1"/>
</dbReference>